<dbReference type="GO" id="GO:0016757">
    <property type="term" value="F:glycosyltransferase activity"/>
    <property type="evidence" value="ECO:0007669"/>
    <property type="project" value="InterPro"/>
</dbReference>
<sequence>MRIIFVLTCPVYQRIDDLSEWLAMDNRNRRMPAIVATMGADVELWAVGREEHSLMSDLPGIAPYPIRIFAASGGGAKSRDAYSDAMVDAARGDPADLFVLIGATGSAGYRLYDKVLKPGKRRFAVILNGEYWSRIVPHAAFLFSESARQEQVLSHPGWRFWRRHISPHHMQRLAKAVDTDRFRPEPDLPKQWDIITISRLNRWKRFDEIGALSTTYRVAVIGDGPQASALATRYPHVTWLGHIRHEGVPALLNRARLYFHAGRRDDFPLGIAEAMACGLPVVAMEGRIGFDVVPTGCGALVNDSVYPAMVDRLLADERHRAAMGRSARAHVLETNGPDSSIDACRTLVTLAQ</sequence>
<gene>
    <name evidence="1" type="ORF">FHR23_000476</name>
</gene>
<dbReference type="InterPro" id="IPR050194">
    <property type="entry name" value="Glycosyltransferase_grp1"/>
</dbReference>
<dbReference type="AlphaFoldDB" id="A0A840YVJ5"/>
<dbReference type="PANTHER" id="PTHR45947:SF3">
    <property type="entry name" value="SULFOQUINOVOSYL TRANSFERASE SQD2"/>
    <property type="match status" value="1"/>
</dbReference>
<proteinExistence type="predicted"/>
<reference evidence="1 2" key="1">
    <citation type="submission" date="2020-08" db="EMBL/GenBank/DDBJ databases">
        <title>Genomic Encyclopedia of Type Strains, Phase IV (KMG-IV): sequencing the most valuable type-strain genomes for metagenomic binning, comparative biology and taxonomic classification.</title>
        <authorList>
            <person name="Goeker M."/>
        </authorList>
    </citation>
    <scope>NUCLEOTIDE SEQUENCE [LARGE SCALE GENOMIC DNA]</scope>
    <source>
        <strain evidence="1 2">DSM 27203</strain>
    </source>
</reference>
<dbReference type="Pfam" id="PF13692">
    <property type="entry name" value="Glyco_trans_1_4"/>
    <property type="match status" value="1"/>
</dbReference>
<dbReference type="EMBL" id="JACIJI010000001">
    <property type="protein sequence ID" value="MBB5717569.1"/>
    <property type="molecule type" value="Genomic_DNA"/>
</dbReference>
<evidence type="ECO:0000313" key="1">
    <source>
        <dbReference type="EMBL" id="MBB5717569.1"/>
    </source>
</evidence>
<dbReference type="Gene3D" id="3.40.50.2000">
    <property type="entry name" value="Glycogen Phosphorylase B"/>
    <property type="match status" value="2"/>
</dbReference>
<comment type="caution">
    <text evidence="1">The sequence shown here is derived from an EMBL/GenBank/DDBJ whole genome shotgun (WGS) entry which is preliminary data.</text>
</comment>
<evidence type="ECO:0000313" key="2">
    <source>
        <dbReference type="Proteomes" id="UP000554342"/>
    </source>
</evidence>
<dbReference type="PANTHER" id="PTHR45947">
    <property type="entry name" value="SULFOQUINOVOSYL TRANSFERASE SQD2"/>
    <property type="match status" value="1"/>
</dbReference>
<keyword evidence="2" id="KW-1185">Reference proteome</keyword>
<organism evidence="1 2">
    <name type="scientific">Stakelama sediminis</name>
    <dbReference type="NCBI Taxonomy" id="463200"/>
    <lineage>
        <taxon>Bacteria</taxon>
        <taxon>Pseudomonadati</taxon>
        <taxon>Pseudomonadota</taxon>
        <taxon>Alphaproteobacteria</taxon>
        <taxon>Sphingomonadales</taxon>
        <taxon>Sphingomonadaceae</taxon>
        <taxon>Stakelama</taxon>
    </lineage>
</organism>
<dbReference type="SUPFAM" id="SSF53756">
    <property type="entry name" value="UDP-Glycosyltransferase/glycogen phosphorylase"/>
    <property type="match status" value="1"/>
</dbReference>
<dbReference type="RefSeq" id="WP_184001316.1">
    <property type="nucleotide sequence ID" value="NZ_BAABIF010000004.1"/>
</dbReference>
<dbReference type="Proteomes" id="UP000554342">
    <property type="component" value="Unassembled WGS sequence"/>
</dbReference>
<protein>
    <submittedName>
        <fullName evidence="1">Glycosyltransferase involved in cell wall biosynthesis</fullName>
    </submittedName>
</protein>
<name>A0A840YVJ5_9SPHN</name>
<keyword evidence="1" id="KW-0808">Transferase</keyword>
<accession>A0A840YVJ5</accession>